<keyword evidence="2" id="KW-1185">Reference proteome</keyword>
<gene>
    <name evidence="1" type="ORF">C7H19_18350</name>
</gene>
<name>A0A2T1LU54_9CHRO</name>
<sequence length="196" mass="22041">MPQLLINKKADKFKTLADALDSKIQYYLKPAITSQRPTRRRANIAASMQQEGQKLQQIQGWLYGMAAALEQDNLSPVLEAIANRSQLELLQQVLNWDKNSDRYGGRSSISEICNPQNTHFDHTRIKLTALKLGEPNHLRAAIEALVSFSVKASVDPLQLKIQELERSLIGLQIPGFFPTPEKLAQRLVEEANIQKG</sequence>
<dbReference type="Proteomes" id="UP000239001">
    <property type="component" value="Unassembled WGS sequence"/>
</dbReference>
<comment type="caution">
    <text evidence="1">The sequence shown here is derived from an EMBL/GenBank/DDBJ whole genome shotgun (WGS) entry which is preliminary data.</text>
</comment>
<proteinExistence type="predicted"/>
<reference evidence="1 2" key="2">
    <citation type="submission" date="2018-03" db="EMBL/GenBank/DDBJ databases">
        <authorList>
            <person name="Keele B.F."/>
        </authorList>
    </citation>
    <scope>NUCLEOTIDE SEQUENCE [LARGE SCALE GENOMIC DNA]</scope>
    <source>
        <strain evidence="1 2">CCALA 016</strain>
    </source>
</reference>
<feature type="non-terminal residue" evidence="1">
    <location>
        <position position="196"/>
    </location>
</feature>
<dbReference type="EMBL" id="PXOH01000024">
    <property type="protein sequence ID" value="PSF34966.1"/>
    <property type="molecule type" value="Genomic_DNA"/>
</dbReference>
<accession>A0A2T1LU54</accession>
<protein>
    <submittedName>
        <fullName evidence="1">Uncharacterized protein</fullName>
    </submittedName>
</protein>
<evidence type="ECO:0000313" key="1">
    <source>
        <dbReference type="EMBL" id="PSF34966.1"/>
    </source>
</evidence>
<reference evidence="1 2" key="1">
    <citation type="submission" date="2018-03" db="EMBL/GenBank/DDBJ databases">
        <title>The ancient ancestry and fast evolution of plastids.</title>
        <authorList>
            <person name="Moore K.R."/>
            <person name="Magnabosco C."/>
            <person name="Momper L."/>
            <person name="Gold D.A."/>
            <person name="Bosak T."/>
            <person name="Fournier G.P."/>
        </authorList>
    </citation>
    <scope>NUCLEOTIDE SEQUENCE [LARGE SCALE GENOMIC DNA]</scope>
    <source>
        <strain evidence="1 2">CCALA 016</strain>
    </source>
</reference>
<organism evidence="1 2">
    <name type="scientific">Aphanothece hegewaldii CCALA 016</name>
    <dbReference type="NCBI Taxonomy" id="2107694"/>
    <lineage>
        <taxon>Bacteria</taxon>
        <taxon>Bacillati</taxon>
        <taxon>Cyanobacteriota</taxon>
        <taxon>Cyanophyceae</taxon>
        <taxon>Oscillatoriophycideae</taxon>
        <taxon>Chroococcales</taxon>
        <taxon>Aphanothecaceae</taxon>
        <taxon>Aphanothece</taxon>
    </lineage>
</organism>
<evidence type="ECO:0000313" key="2">
    <source>
        <dbReference type="Proteomes" id="UP000239001"/>
    </source>
</evidence>
<dbReference type="AlphaFoldDB" id="A0A2T1LU54"/>